<feature type="region of interest" description="Disordered" evidence="1">
    <location>
        <begin position="174"/>
        <end position="362"/>
    </location>
</feature>
<proteinExistence type="predicted"/>
<feature type="compositionally biased region" description="Low complexity" evidence="1">
    <location>
        <begin position="223"/>
        <end position="240"/>
    </location>
</feature>
<feature type="region of interest" description="Disordered" evidence="1">
    <location>
        <begin position="1"/>
        <end position="144"/>
    </location>
</feature>
<feature type="compositionally biased region" description="Basic and acidic residues" evidence="1">
    <location>
        <begin position="194"/>
        <end position="209"/>
    </location>
</feature>
<feature type="compositionally biased region" description="Gly residues" evidence="1">
    <location>
        <begin position="262"/>
        <end position="285"/>
    </location>
</feature>
<sequence>MVIAPAQTTNRAKPALRNPPPPEPPPSPHPDFTPWPPRHVPVKQQAGAARGHRQPPRRGAAGGGRGRRRRKRRRRRRPGQDPLQRRRLPPRAAVGPAVARQLGRGEAPRRRRGADLRVAGARGGGAAAAAAAESAGRRGLRRRGPGGGVVVVAAAAAAAGAQARLRLPRVAGGAAEDVGPRFGRGRAGGARAAVEIRRRDPDRPADDGHRRPHGRRGRALGVPPRIQPARAGPAAQGVRGVPPPPPLVGEARLRRQEDRGGRAAGGRGGGGGGRGGGGGGGGGGEAAVPLRRPPLPVARPVGARDFRRRAPADRRGPGVCRRVRLRPFPLRRGRQRDPARHRRVHRPRHEPARPRQLPLRRRQGGCLRRAHPQGHRRRRREAVGCVGKALDRLTEKEAWGAGRGRRESATPVSLLLLLVL</sequence>
<dbReference type="Proteomes" id="UP000673691">
    <property type="component" value="Unassembled WGS sequence"/>
</dbReference>
<protein>
    <submittedName>
        <fullName evidence="2">Uncharacterized protein</fullName>
    </submittedName>
</protein>
<accession>A0A8H7ZP30</accession>
<comment type="caution">
    <text evidence="2">The sequence shown here is derived from an EMBL/GenBank/DDBJ whole genome shotgun (WGS) entry which is preliminary data.</text>
</comment>
<feature type="compositionally biased region" description="Basic residues" evidence="1">
    <location>
        <begin position="321"/>
        <end position="348"/>
    </location>
</feature>
<dbReference type="EMBL" id="JAEFCI010011002">
    <property type="protein sequence ID" value="KAG5456881.1"/>
    <property type="molecule type" value="Genomic_DNA"/>
</dbReference>
<feature type="compositionally biased region" description="Basic residues" evidence="1">
    <location>
        <begin position="65"/>
        <end position="77"/>
    </location>
</feature>
<feature type="compositionally biased region" description="Pro residues" evidence="1">
    <location>
        <begin position="17"/>
        <end position="39"/>
    </location>
</feature>
<evidence type="ECO:0000313" key="3">
    <source>
        <dbReference type="Proteomes" id="UP000673691"/>
    </source>
</evidence>
<gene>
    <name evidence="2" type="ORF">BJ554DRAFT_3247</name>
</gene>
<keyword evidence="3" id="KW-1185">Reference proteome</keyword>
<feature type="compositionally biased region" description="Basic and acidic residues" evidence="1">
    <location>
        <begin position="302"/>
        <end position="316"/>
    </location>
</feature>
<evidence type="ECO:0000256" key="1">
    <source>
        <dbReference type="SAM" id="MobiDB-lite"/>
    </source>
</evidence>
<dbReference type="AlphaFoldDB" id="A0A8H7ZP30"/>
<feature type="compositionally biased region" description="Low complexity" evidence="1">
    <location>
        <begin position="90"/>
        <end position="105"/>
    </location>
</feature>
<name>A0A8H7ZP30_9FUNG</name>
<organism evidence="2 3">
    <name type="scientific">Olpidium bornovanus</name>
    <dbReference type="NCBI Taxonomy" id="278681"/>
    <lineage>
        <taxon>Eukaryota</taxon>
        <taxon>Fungi</taxon>
        <taxon>Fungi incertae sedis</taxon>
        <taxon>Olpidiomycota</taxon>
        <taxon>Olpidiomycotina</taxon>
        <taxon>Olpidiomycetes</taxon>
        <taxon>Olpidiales</taxon>
        <taxon>Olpidiaceae</taxon>
        <taxon>Olpidium</taxon>
    </lineage>
</organism>
<feature type="compositionally biased region" description="Polar residues" evidence="1">
    <location>
        <begin position="1"/>
        <end position="11"/>
    </location>
</feature>
<evidence type="ECO:0000313" key="2">
    <source>
        <dbReference type="EMBL" id="KAG5456881.1"/>
    </source>
</evidence>
<feature type="compositionally biased region" description="Basic and acidic residues" evidence="1">
    <location>
        <begin position="251"/>
        <end position="261"/>
    </location>
</feature>
<reference evidence="2 3" key="1">
    <citation type="journal article" name="Sci. Rep.">
        <title>Genome-scale phylogenetic analyses confirm Olpidium as the closest living zoosporic fungus to the non-flagellated, terrestrial fungi.</title>
        <authorList>
            <person name="Chang Y."/>
            <person name="Rochon D."/>
            <person name="Sekimoto S."/>
            <person name="Wang Y."/>
            <person name="Chovatia M."/>
            <person name="Sandor L."/>
            <person name="Salamov A."/>
            <person name="Grigoriev I.V."/>
            <person name="Stajich J.E."/>
            <person name="Spatafora J.W."/>
        </authorList>
    </citation>
    <scope>NUCLEOTIDE SEQUENCE [LARGE SCALE GENOMIC DNA]</scope>
    <source>
        <strain evidence="2">S191</strain>
    </source>
</reference>